<gene>
    <name evidence="1" type="ORF">QAD02_017023</name>
</gene>
<evidence type="ECO:0000313" key="2">
    <source>
        <dbReference type="Proteomes" id="UP001239111"/>
    </source>
</evidence>
<keyword evidence="2" id="KW-1185">Reference proteome</keyword>
<name>A0ACC2PEL5_9HYME</name>
<dbReference type="EMBL" id="CM056742">
    <property type="protein sequence ID" value="KAJ8681236.1"/>
    <property type="molecule type" value="Genomic_DNA"/>
</dbReference>
<organism evidence="1 2">
    <name type="scientific">Eretmocerus hayati</name>
    <dbReference type="NCBI Taxonomy" id="131215"/>
    <lineage>
        <taxon>Eukaryota</taxon>
        <taxon>Metazoa</taxon>
        <taxon>Ecdysozoa</taxon>
        <taxon>Arthropoda</taxon>
        <taxon>Hexapoda</taxon>
        <taxon>Insecta</taxon>
        <taxon>Pterygota</taxon>
        <taxon>Neoptera</taxon>
        <taxon>Endopterygota</taxon>
        <taxon>Hymenoptera</taxon>
        <taxon>Apocrita</taxon>
        <taxon>Proctotrupomorpha</taxon>
        <taxon>Chalcidoidea</taxon>
        <taxon>Aphelinidae</taxon>
        <taxon>Aphelininae</taxon>
        <taxon>Eretmocerus</taxon>
    </lineage>
</organism>
<sequence>MLPGENMTEYLIEALINTTKHLKNLEVSGFSTNVKQSVKESIGNKRKQNQYRSRNNDSIKVKKNWYHLNPKSSAINVHEVTRRRSSKISVCSSSNSVTSEGDSYEKLVIPVPVQQSQDLKRCQSPSRFKYLVCQSERDVNYKGDIN</sequence>
<reference evidence="1" key="1">
    <citation type="submission" date="2023-04" db="EMBL/GenBank/DDBJ databases">
        <title>A chromosome-level genome assembly of the parasitoid wasp Eretmocerus hayati.</title>
        <authorList>
            <person name="Zhong Y."/>
            <person name="Liu S."/>
            <person name="Liu Y."/>
        </authorList>
    </citation>
    <scope>NUCLEOTIDE SEQUENCE</scope>
    <source>
        <strain evidence="1">ZJU_SS_LIU_2023</strain>
    </source>
</reference>
<accession>A0ACC2PEL5</accession>
<proteinExistence type="predicted"/>
<protein>
    <submittedName>
        <fullName evidence="1">Uncharacterized protein</fullName>
    </submittedName>
</protein>
<evidence type="ECO:0000313" key="1">
    <source>
        <dbReference type="EMBL" id="KAJ8681236.1"/>
    </source>
</evidence>
<comment type="caution">
    <text evidence="1">The sequence shown here is derived from an EMBL/GenBank/DDBJ whole genome shotgun (WGS) entry which is preliminary data.</text>
</comment>
<dbReference type="Proteomes" id="UP001239111">
    <property type="component" value="Chromosome 2"/>
</dbReference>